<name>A0ACA9SAB8_9GLOM</name>
<evidence type="ECO:0000313" key="2">
    <source>
        <dbReference type="Proteomes" id="UP000789920"/>
    </source>
</evidence>
<keyword evidence="2" id="KW-1185">Reference proteome</keyword>
<proteinExistence type="predicted"/>
<organism evidence="1 2">
    <name type="scientific">Racocetra persica</name>
    <dbReference type="NCBI Taxonomy" id="160502"/>
    <lineage>
        <taxon>Eukaryota</taxon>
        <taxon>Fungi</taxon>
        <taxon>Fungi incertae sedis</taxon>
        <taxon>Mucoromycota</taxon>
        <taxon>Glomeromycotina</taxon>
        <taxon>Glomeromycetes</taxon>
        <taxon>Diversisporales</taxon>
        <taxon>Gigasporaceae</taxon>
        <taxon>Racocetra</taxon>
    </lineage>
</organism>
<dbReference type="EMBL" id="CAJVQC010097886">
    <property type="protein sequence ID" value="CAG8829780.1"/>
    <property type="molecule type" value="Genomic_DNA"/>
</dbReference>
<feature type="non-terminal residue" evidence="1">
    <location>
        <position position="41"/>
    </location>
</feature>
<protein>
    <submittedName>
        <fullName evidence="1">20687_t:CDS:1</fullName>
    </submittedName>
</protein>
<reference evidence="1" key="1">
    <citation type="submission" date="2021-06" db="EMBL/GenBank/DDBJ databases">
        <authorList>
            <person name="Kallberg Y."/>
            <person name="Tangrot J."/>
            <person name="Rosling A."/>
        </authorList>
    </citation>
    <scope>NUCLEOTIDE SEQUENCE</scope>
    <source>
        <strain evidence="1">MA461A</strain>
    </source>
</reference>
<evidence type="ECO:0000313" key="1">
    <source>
        <dbReference type="EMBL" id="CAG8829780.1"/>
    </source>
</evidence>
<feature type="non-terminal residue" evidence="1">
    <location>
        <position position="1"/>
    </location>
</feature>
<gene>
    <name evidence="1" type="ORF">RPERSI_LOCUS27591</name>
</gene>
<sequence>QNNLLIHSNSYLNKFQYDSTNFGPLNLSTQHNNILTNKRNM</sequence>
<dbReference type="Proteomes" id="UP000789920">
    <property type="component" value="Unassembled WGS sequence"/>
</dbReference>
<accession>A0ACA9SAB8</accession>
<comment type="caution">
    <text evidence="1">The sequence shown here is derived from an EMBL/GenBank/DDBJ whole genome shotgun (WGS) entry which is preliminary data.</text>
</comment>